<dbReference type="AlphaFoldDB" id="A0A9N9P236"/>
<dbReference type="OrthoDB" id="2445881at2759"/>
<evidence type="ECO:0000313" key="3">
    <source>
        <dbReference type="Proteomes" id="UP000789396"/>
    </source>
</evidence>
<dbReference type="GO" id="GO:0060090">
    <property type="term" value="F:molecular adaptor activity"/>
    <property type="evidence" value="ECO:0007669"/>
    <property type="project" value="InterPro"/>
</dbReference>
<reference evidence="2" key="1">
    <citation type="submission" date="2021-06" db="EMBL/GenBank/DDBJ databases">
        <authorList>
            <person name="Kallberg Y."/>
            <person name="Tangrot J."/>
            <person name="Rosling A."/>
        </authorList>
    </citation>
    <scope>NUCLEOTIDE SEQUENCE</scope>
    <source>
        <strain evidence="2">IN212</strain>
    </source>
</reference>
<evidence type="ECO:0000259" key="1">
    <source>
        <dbReference type="Pfam" id="PF13001"/>
    </source>
</evidence>
<dbReference type="GO" id="GO:0043248">
    <property type="term" value="P:proteasome assembly"/>
    <property type="evidence" value="ECO:0007669"/>
    <property type="project" value="InterPro"/>
</dbReference>
<feature type="non-terminal residue" evidence="2">
    <location>
        <position position="1"/>
    </location>
</feature>
<proteinExistence type="predicted"/>
<gene>
    <name evidence="2" type="ORF">RFULGI_LOCUS16000</name>
</gene>
<name>A0A9N9P236_9GLOM</name>
<organism evidence="2 3">
    <name type="scientific">Racocetra fulgida</name>
    <dbReference type="NCBI Taxonomy" id="60492"/>
    <lineage>
        <taxon>Eukaryota</taxon>
        <taxon>Fungi</taxon>
        <taxon>Fungi incertae sedis</taxon>
        <taxon>Mucoromycota</taxon>
        <taxon>Glomeromycotina</taxon>
        <taxon>Glomeromycetes</taxon>
        <taxon>Diversisporales</taxon>
        <taxon>Gigasporaceae</taxon>
        <taxon>Racocetra</taxon>
    </lineage>
</organism>
<protein>
    <submittedName>
        <fullName evidence="2">6645_t:CDS:1</fullName>
    </submittedName>
</protein>
<evidence type="ECO:0000313" key="2">
    <source>
        <dbReference type="EMBL" id="CAG8783073.1"/>
    </source>
</evidence>
<dbReference type="Proteomes" id="UP000789396">
    <property type="component" value="Unassembled WGS sequence"/>
</dbReference>
<dbReference type="InterPro" id="IPR024372">
    <property type="entry name" value="Ecm29_N"/>
</dbReference>
<accession>A0A9N9P236</accession>
<feature type="non-terminal residue" evidence="2">
    <location>
        <position position="69"/>
    </location>
</feature>
<keyword evidence="3" id="KW-1185">Reference proteome</keyword>
<comment type="caution">
    <text evidence="2">The sequence shown here is derived from an EMBL/GenBank/DDBJ whole genome shotgun (WGS) entry which is preliminary data.</text>
</comment>
<dbReference type="EMBL" id="CAJVPZ010054393">
    <property type="protein sequence ID" value="CAG8783073.1"/>
    <property type="molecule type" value="Genomic_DNA"/>
</dbReference>
<dbReference type="Pfam" id="PF13001">
    <property type="entry name" value="ECM29_N"/>
    <property type="match status" value="1"/>
</dbReference>
<sequence>ISNHISKRITKNVKLPWDSLIKIVCSENFMDSALVKNFTIMYLKKAYDRLNEKLFQNSRAELADLETKE</sequence>
<feature type="domain" description="Proteasome component Ecm29 N-terminal" evidence="1">
    <location>
        <begin position="3"/>
        <end position="53"/>
    </location>
</feature>